<dbReference type="Proteomes" id="UP000190042">
    <property type="component" value="Unassembled WGS sequence"/>
</dbReference>
<keyword evidence="2" id="KW-1185">Reference proteome</keyword>
<dbReference type="PROSITE" id="PS51257">
    <property type="entry name" value="PROKAR_LIPOPROTEIN"/>
    <property type="match status" value="1"/>
</dbReference>
<protein>
    <recommendedName>
        <fullName evidence="3">Lipoprotein</fullName>
    </recommendedName>
</protein>
<dbReference type="AlphaFoldDB" id="A0A1T4Y9J5"/>
<reference evidence="2" key="1">
    <citation type="submission" date="2017-02" db="EMBL/GenBank/DDBJ databases">
        <authorList>
            <person name="Varghese N."/>
            <person name="Submissions S."/>
        </authorList>
    </citation>
    <scope>NUCLEOTIDE SEQUENCE [LARGE SCALE GENOMIC DNA]</scope>
    <source>
        <strain evidence="2">DSM 23966</strain>
    </source>
</reference>
<sequence>MKQLLALLFSTGVLIVAGCSNVYSQEDGYRMAVINQGFPVPKNAYEVKPEDCTDEISKAAKYKLQGIGDQDGNPPAHYLETIEEWGWTELVDERRGTIHFYEKNGKIMSLNIHQDVFDVFEMTSNPES</sequence>
<organism evidence="1 2">
    <name type="scientific">Sporosarcina newyorkensis</name>
    <dbReference type="NCBI Taxonomy" id="759851"/>
    <lineage>
        <taxon>Bacteria</taxon>
        <taxon>Bacillati</taxon>
        <taxon>Bacillota</taxon>
        <taxon>Bacilli</taxon>
        <taxon>Bacillales</taxon>
        <taxon>Caryophanaceae</taxon>
        <taxon>Sporosarcina</taxon>
    </lineage>
</organism>
<dbReference type="EMBL" id="FUYJ01000003">
    <property type="protein sequence ID" value="SKA98514.1"/>
    <property type="molecule type" value="Genomic_DNA"/>
</dbReference>
<evidence type="ECO:0008006" key="3">
    <source>
        <dbReference type="Google" id="ProtNLM"/>
    </source>
</evidence>
<evidence type="ECO:0000313" key="2">
    <source>
        <dbReference type="Proteomes" id="UP000190042"/>
    </source>
</evidence>
<proteinExistence type="predicted"/>
<name>A0A1T4Y9J5_9BACL</name>
<dbReference type="RefSeq" id="WP_078817574.1">
    <property type="nucleotide sequence ID" value="NZ_FUYJ01000003.1"/>
</dbReference>
<accession>A0A1T4Y9J5</accession>
<gene>
    <name evidence="1" type="ORF">SAMN04244570_2098</name>
</gene>
<evidence type="ECO:0000313" key="1">
    <source>
        <dbReference type="EMBL" id="SKA98514.1"/>
    </source>
</evidence>